<keyword evidence="4 7" id="KW-0812">Transmembrane</keyword>
<sequence>MMRSRVRTVIDSEVSHIQIHHKNFKDDFDPALVMDENLLKDSLRSVQGIQSIAYRAVTQGMLSTATGSAGVQINGIKPADEVLVSSLNTKIIEGQILNEETKSHLLIGKKLADKLKVKLGSKVVLTFTDQESNMVAGAFRIVGIYQTINAAIDELNIFVNQQTLNTYLGLKQTCHEVAIRLHRDEDVEQVKLTLQSQFPQYVVESWRECSPETDLMVSTLDQYSAIIIVIIMIALAFGIINTMLMSVLERTREIGMLTALGMNRPRVFLLILLETVMLTLVGVPLGLFLSWITLAYFQEVGIDISSFSGAAMSGFGFSSMIFPEFPSSSLLMVMMIVISTALLAAIFPSLKAIKLQPADALRQ</sequence>
<evidence type="ECO:0000256" key="7">
    <source>
        <dbReference type="SAM" id="Phobius"/>
    </source>
</evidence>
<name>A0A401U656_9BACT</name>
<evidence type="ECO:0000313" key="11">
    <source>
        <dbReference type="Proteomes" id="UP000288227"/>
    </source>
</evidence>
<dbReference type="PANTHER" id="PTHR30489">
    <property type="entry name" value="LIPOPROTEIN-RELEASING SYSTEM TRANSMEMBRANE PROTEIN LOLE"/>
    <property type="match status" value="1"/>
</dbReference>
<comment type="similarity">
    <text evidence="2">Belongs to the ABC-4 integral membrane protein family. LolC/E subfamily.</text>
</comment>
<evidence type="ECO:0000256" key="5">
    <source>
        <dbReference type="ARBA" id="ARBA00022989"/>
    </source>
</evidence>
<dbReference type="Pfam" id="PF02687">
    <property type="entry name" value="FtsX"/>
    <property type="match status" value="1"/>
</dbReference>
<proteinExistence type="inferred from homology"/>
<reference evidence="10 11" key="1">
    <citation type="submission" date="2018-11" db="EMBL/GenBank/DDBJ databases">
        <title>Chryseotalea sanarue gen. nov., sp., nov., a member of the family Cytophagaceae, isolated from a brackish lake in Hamamatsu Japan.</title>
        <authorList>
            <person name="Maejima Y."/>
            <person name="Iino T."/>
            <person name="Muraguchi Y."/>
            <person name="Fukuda K."/>
            <person name="Ohkuma M."/>
            <person name="Moriuchi R."/>
            <person name="Dohra H."/>
            <person name="Kimbara K."/>
            <person name="Shintani M."/>
        </authorList>
    </citation>
    <scope>NUCLEOTIDE SEQUENCE [LARGE SCALE GENOMIC DNA]</scope>
    <source>
        <strain evidence="10 11">Ys</strain>
    </source>
</reference>
<keyword evidence="6 7" id="KW-0472">Membrane</keyword>
<dbReference type="AlphaFoldDB" id="A0A401U656"/>
<evidence type="ECO:0000256" key="4">
    <source>
        <dbReference type="ARBA" id="ARBA00022692"/>
    </source>
</evidence>
<evidence type="ECO:0000256" key="6">
    <source>
        <dbReference type="ARBA" id="ARBA00023136"/>
    </source>
</evidence>
<dbReference type="InterPro" id="IPR025857">
    <property type="entry name" value="MacB_PCD"/>
</dbReference>
<evidence type="ECO:0000256" key="3">
    <source>
        <dbReference type="ARBA" id="ARBA00022475"/>
    </source>
</evidence>
<dbReference type="GO" id="GO:0098797">
    <property type="term" value="C:plasma membrane protein complex"/>
    <property type="evidence" value="ECO:0007669"/>
    <property type="project" value="TreeGrafter"/>
</dbReference>
<evidence type="ECO:0000259" key="9">
    <source>
        <dbReference type="Pfam" id="PF12704"/>
    </source>
</evidence>
<dbReference type="EMBL" id="BHXQ01000001">
    <property type="protein sequence ID" value="GCC50411.1"/>
    <property type="molecule type" value="Genomic_DNA"/>
</dbReference>
<dbReference type="PANTHER" id="PTHR30489:SF0">
    <property type="entry name" value="LIPOPROTEIN-RELEASING SYSTEM TRANSMEMBRANE PROTEIN LOLE"/>
    <property type="match status" value="1"/>
</dbReference>
<comment type="caution">
    <text evidence="10">The sequence shown here is derived from an EMBL/GenBank/DDBJ whole genome shotgun (WGS) entry which is preliminary data.</text>
</comment>
<dbReference type="Pfam" id="PF12704">
    <property type="entry name" value="MacB_PCD"/>
    <property type="match status" value="1"/>
</dbReference>
<feature type="transmembrane region" description="Helical" evidence="7">
    <location>
        <begin position="225"/>
        <end position="248"/>
    </location>
</feature>
<feature type="domain" description="MacB-like periplasmic core" evidence="9">
    <location>
        <begin position="14"/>
        <end position="191"/>
    </location>
</feature>
<keyword evidence="3" id="KW-1003">Cell membrane</keyword>
<dbReference type="GO" id="GO:0044874">
    <property type="term" value="P:lipoprotein localization to outer membrane"/>
    <property type="evidence" value="ECO:0007669"/>
    <property type="project" value="TreeGrafter"/>
</dbReference>
<feature type="transmembrane region" description="Helical" evidence="7">
    <location>
        <begin position="328"/>
        <end position="347"/>
    </location>
</feature>
<feature type="domain" description="ABC3 transporter permease C-terminal" evidence="8">
    <location>
        <begin position="226"/>
        <end position="357"/>
    </location>
</feature>
<comment type="subcellular location">
    <subcellularLocation>
        <location evidence="1">Cell membrane</location>
        <topology evidence="1">Multi-pass membrane protein</topology>
    </subcellularLocation>
</comment>
<protein>
    <submittedName>
        <fullName evidence="10">ABC transporter permease</fullName>
    </submittedName>
</protein>
<dbReference type="InterPro" id="IPR051447">
    <property type="entry name" value="Lipoprotein-release_system"/>
</dbReference>
<evidence type="ECO:0000256" key="1">
    <source>
        <dbReference type="ARBA" id="ARBA00004651"/>
    </source>
</evidence>
<dbReference type="Proteomes" id="UP000288227">
    <property type="component" value="Unassembled WGS sequence"/>
</dbReference>
<organism evidence="10 11">
    <name type="scientific">Chryseotalea sanaruensis</name>
    <dbReference type="NCBI Taxonomy" id="2482724"/>
    <lineage>
        <taxon>Bacteria</taxon>
        <taxon>Pseudomonadati</taxon>
        <taxon>Bacteroidota</taxon>
        <taxon>Cytophagia</taxon>
        <taxon>Cytophagales</taxon>
        <taxon>Chryseotaleaceae</taxon>
        <taxon>Chryseotalea</taxon>
    </lineage>
</organism>
<gene>
    <name evidence="10" type="ORF">SanaruYs_06260</name>
</gene>
<evidence type="ECO:0000259" key="8">
    <source>
        <dbReference type="Pfam" id="PF02687"/>
    </source>
</evidence>
<evidence type="ECO:0000313" key="10">
    <source>
        <dbReference type="EMBL" id="GCC50411.1"/>
    </source>
</evidence>
<evidence type="ECO:0000256" key="2">
    <source>
        <dbReference type="ARBA" id="ARBA00005236"/>
    </source>
</evidence>
<feature type="transmembrane region" description="Helical" evidence="7">
    <location>
        <begin position="268"/>
        <end position="297"/>
    </location>
</feature>
<dbReference type="InterPro" id="IPR003838">
    <property type="entry name" value="ABC3_permease_C"/>
</dbReference>
<keyword evidence="11" id="KW-1185">Reference proteome</keyword>
<accession>A0A401U656</accession>
<keyword evidence="5 7" id="KW-1133">Transmembrane helix</keyword>